<proteinExistence type="predicted"/>
<sequence length="489" mass="54833">MPQFPFVGQAYEAPMLLQDAEKCVNWYVEVSQNQESKTPVALLGTPGLNLLLTLGSGPVRGFWVMPGEVTAIAVSGNAVYWITIQTPANATTNAVLQGVQIGTLQTSSGPVVIRDNGAGGIAVIVDGPNGYVVNAKSQTVKQITDPAWLGSDRVRFIDGWLIFNRPGTQTFYTSPIYWDGVQPLNATYFALKDTSTDNLVSHEENNRELWLFGERTIEVWCDAGNPNFPFSRLQGVKLQHGCAAKHSLCRIADSLMWLGKDENGQNVVLRTSGYQAAPVSSIGVNHAIASYPVISDAIAYAYQEDEHWFYVLTFPTADVTWVYDMSTKLWHERLSYDPLAGLFHRHWSNCYMNFAGMRIVGDFQNGNIYQMSRQFYSDNGNPLVAWRRTPHLWDKNNRERVFNQRMQIEFTPGVGLQTGQGQNPQIMMRWSNDGGQTWSNEHWQSVGLVGETKHRAIWRRLGSARDRVYEVKFSDPVPRDVVGASIRAE</sequence>
<accession>A0A6H0X5Q6</accession>
<protein>
    <submittedName>
        <fullName evidence="1">Tail tubular protein B</fullName>
    </submittedName>
</protein>
<gene>
    <name evidence="1" type="ORF">PPDBI_00026</name>
</gene>
<organism evidence="1">
    <name type="scientific">Xanthomonas phage PPDBI</name>
    <dbReference type="NCBI Taxonomy" id="2723911"/>
    <lineage>
        <taxon>Viruses</taxon>
        <taxon>Duplodnaviria</taxon>
        <taxon>Heunggongvirae</taxon>
        <taxon>Uroviricota</taxon>
        <taxon>Caudoviricetes</taxon>
    </lineage>
</organism>
<evidence type="ECO:0000313" key="1">
    <source>
        <dbReference type="EMBL" id="QIW89385.1"/>
    </source>
</evidence>
<name>A0A6H0X5Q6_9CAUD</name>
<reference evidence="1" key="1">
    <citation type="submission" date="2020-03" db="EMBL/GenBank/DDBJ databases">
        <authorList>
            <person name="Shneider M.M."/>
            <person name="Evseev P.V."/>
            <person name="Korzhenkov A.A."/>
            <person name="Toschakov S.V."/>
            <person name="Vo T."/>
            <person name="Ignatov A.N."/>
            <person name="Miroshnikov K.A."/>
        </authorList>
    </citation>
    <scope>NUCLEOTIDE SEQUENCE [LARGE SCALE GENOMIC DNA]</scope>
</reference>
<dbReference type="EMBL" id="MT210154">
    <property type="protein sequence ID" value="QIW89385.1"/>
    <property type="molecule type" value="Genomic_DNA"/>
</dbReference>